<dbReference type="CDD" id="cd08054">
    <property type="entry name" value="gp6"/>
    <property type="match status" value="1"/>
</dbReference>
<dbReference type="EMBL" id="DYYG01000013">
    <property type="protein sequence ID" value="HJE22911.1"/>
    <property type="molecule type" value="Genomic_DNA"/>
</dbReference>
<reference evidence="1" key="2">
    <citation type="submission" date="2021-09" db="EMBL/GenBank/DDBJ databases">
        <authorList>
            <person name="Gilroy R."/>
        </authorList>
    </citation>
    <scope>NUCLEOTIDE SEQUENCE</scope>
    <source>
        <strain evidence="1">316</strain>
    </source>
</reference>
<accession>A0A921JDQ8</accession>
<reference evidence="1" key="1">
    <citation type="journal article" date="2021" name="PeerJ">
        <title>Extensive microbial diversity within the chicken gut microbiome revealed by metagenomics and culture.</title>
        <authorList>
            <person name="Gilroy R."/>
            <person name="Ravi A."/>
            <person name="Getino M."/>
            <person name="Pursley I."/>
            <person name="Horton D.L."/>
            <person name="Alikhan N.F."/>
            <person name="Baker D."/>
            <person name="Gharbi K."/>
            <person name="Hall N."/>
            <person name="Watson M."/>
            <person name="Adriaenssens E.M."/>
            <person name="Foster-Nyarko E."/>
            <person name="Jarju S."/>
            <person name="Secka A."/>
            <person name="Antonio M."/>
            <person name="Oren A."/>
            <person name="Chaudhuri R.R."/>
            <person name="La Ragione R."/>
            <person name="Hildebrand F."/>
            <person name="Pallen M.J."/>
        </authorList>
    </citation>
    <scope>NUCLEOTIDE SEQUENCE</scope>
    <source>
        <strain evidence="1">316</strain>
    </source>
</reference>
<evidence type="ECO:0000313" key="2">
    <source>
        <dbReference type="Proteomes" id="UP000742631"/>
    </source>
</evidence>
<dbReference type="AlphaFoldDB" id="A0A921JDQ8"/>
<protein>
    <recommendedName>
        <fullName evidence="3">PhiE125 gp8 family phage protein</fullName>
    </recommendedName>
</protein>
<comment type="caution">
    <text evidence="1">The sequence shown here is derived from an EMBL/GenBank/DDBJ whole genome shotgun (WGS) entry which is preliminary data.</text>
</comment>
<sequence length="189" mass="19710">MIPIRVEESGVEPVSLTEMRAYLRLSSDETAEDVLIGRLIVAARGAVEAASRRLLRPARFRVVLTDWPPLGLLPLPLSPLVAVTRAAMVDESGAVTDIASGPIRLGPDVWEAPCLLFGPDLPPLGTRTALIEVVAGCGGDGPPVPEPLLQALRLAVADGFENRGDTAGAGAALPPSALGLAAACRRMRL</sequence>
<evidence type="ECO:0008006" key="3">
    <source>
        <dbReference type="Google" id="ProtNLM"/>
    </source>
</evidence>
<name>A0A921JDQ8_9HYPH</name>
<evidence type="ECO:0000313" key="1">
    <source>
        <dbReference type="EMBL" id="HJE22911.1"/>
    </source>
</evidence>
<organism evidence="1 2">
    <name type="scientific">Methylorubrum populi</name>
    <dbReference type="NCBI Taxonomy" id="223967"/>
    <lineage>
        <taxon>Bacteria</taxon>
        <taxon>Pseudomonadati</taxon>
        <taxon>Pseudomonadota</taxon>
        <taxon>Alphaproteobacteria</taxon>
        <taxon>Hyphomicrobiales</taxon>
        <taxon>Methylobacteriaceae</taxon>
        <taxon>Methylorubrum</taxon>
    </lineage>
</organism>
<dbReference type="Gene3D" id="1.10.3230.30">
    <property type="entry name" value="Phage gp6-like head-tail connector protein"/>
    <property type="match status" value="1"/>
</dbReference>
<gene>
    <name evidence="1" type="ORF">K8W01_04565</name>
</gene>
<dbReference type="Proteomes" id="UP000742631">
    <property type="component" value="Unassembled WGS sequence"/>
</dbReference>
<proteinExistence type="predicted"/>
<dbReference type="InterPro" id="IPR011738">
    <property type="entry name" value="Phage_CHP"/>
</dbReference>
<dbReference type="NCBIfam" id="TIGR02215">
    <property type="entry name" value="phage_chp_gp8"/>
    <property type="match status" value="1"/>
</dbReference>